<dbReference type="Proteomes" id="UP001597178">
    <property type="component" value="Unassembled WGS sequence"/>
</dbReference>
<reference evidence="2" key="1">
    <citation type="journal article" date="2019" name="Int. J. Syst. Evol. Microbiol.">
        <title>The Global Catalogue of Microorganisms (GCM) 10K type strain sequencing project: providing services to taxonomists for standard genome sequencing and annotation.</title>
        <authorList>
            <consortium name="The Broad Institute Genomics Platform"/>
            <consortium name="The Broad Institute Genome Sequencing Center for Infectious Disease"/>
            <person name="Wu L."/>
            <person name="Ma J."/>
        </authorList>
    </citation>
    <scope>NUCLEOTIDE SEQUENCE [LARGE SCALE GENOMIC DNA]</scope>
    <source>
        <strain evidence="2">CCUG 54822</strain>
    </source>
</reference>
<protein>
    <submittedName>
        <fullName evidence="1">Uncharacterized protein</fullName>
    </submittedName>
</protein>
<keyword evidence="2" id="KW-1185">Reference proteome</keyword>
<accession>A0ABW3ZWM2</accession>
<sequence>MFMTKKYLDVHQDAKKIGKMRYWRQGNSHNAKYDVNIEMLGFDKTYEITQQYFTIRDGVQWDVLNNGNLIAKMSTGKGLLAKDGVGFQLLNEEMTLAIEAKAFKTEGHLMLDNEHIGKTKAKGLFFNSRYVVDVFDSRLTLEPILLAGVVYAFWAASNQR</sequence>
<dbReference type="EMBL" id="JBHTNH010000028">
    <property type="protein sequence ID" value="MFD1362820.1"/>
    <property type="molecule type" value="Genomic_DNA"/>
</dbReference>
<organism evidence="1 2">
    <name type="scientific">Lentibacillus salinarum</name>
    <dbReference type="NCBI Taxonomy" id="446820"/>
    <lineage>
        <taxon>Bacteria</taxon>
        <taxon>Bacillati</taxon>
        <taxon>Bacillota</taxon>
        <taxon>Bacilli</taxon>
        <taxon>Bacillales</taxon>
        <taxon>Bacillaceae</taxon>
        <taxon>Lentibacillus</taxon>
    </lineage>
</organism>
<proteinExistence type="predicted"/>
<gene>
    <name evidence="1" type="ORF">ACFQ4A_14260</name>
</gene>
<comment type="caution">
    <text evidence="1">The sequence shown here is derived from an EMBL/GenBank/DDBJ whole genome shotgun (WGS) entry which is preliminary data.</text>
</comment>
<evidence type="ECO:0000313" key="2">
    <source>
        <dbReference type="Proteomes" id="UP001597178"/>
    </source>
</evidence>
<evidence type="ECO:0000313" key="1">
    <source>
        <dbReference type="EMBL" id="MFD1362820.1"/>
    </source>
</evidence>
<name>A0ABW3ZWM2_9BACI</name>